<proteinExistence type="predicted"/>
<dbReference type="WBParaSite" id="PS1159_v2.g24640.t2">
    <property type="protein sequence ID" value="PS1159_v2.g24640.t2"/>
    <property type="gene ID" value="PS1159_v2.g24640"/>
</dbReference>
<organism evidence="1 2">
    <name type="scientific">Panagrolaimus sp. PS1159</name>
    <dbReference type="NCBI Taxonomy" id="55785"/>
    <lineage>
        <taxon>Eukaryota</taxon>
        <taxon>Metazoa</taxon>
        <taxon>Ecdysozoa</taxon>
        <taxon>Nematoda</taxon>
        <taxon>Chromadorea</taxon>
        <taxon>Rhabditida</taxon>
        <taxon>Tylenchina</taxon>
        <taxon>Panagrolaimomorpha</taxon>
        <taxon>Panagrolaimoidea</taxon>
        <taxon>Panagrolaimidae</taxon>
        <taxon>Panagrolaimus</taxon>
    </lineage>
</organism>
<accession>A0AC35G6X7</accession>
<name>A0AC35G6X7_9BILA</name>
<reference evidence="2" key="1">
    <citation type="submission" date="2022-11" db="UniProtKB">
        <authorList>
            <consortium name="WormBaseParasite"/>
        </authorList>
    </citation>
    <scope>IDENTIFICATION</scope>
</reference>
<sequence length="310" mass="34620">MKNWKMFMKAILYLWIFDLIYANNCGISPTLEKYEIYNPQNRVITGEYSKDGDWPWIVFILTKDDNGEPGGICTGTIIDKEWILTAAHCANGKNNVHVVLYGSVDITKAKKVLVKEKFIHPHFNQNITNDIALMKLLMPLKFDENVSSICLDKSVKTENGEIYVGAGFGNVMKKILTDDLEAGFGSVMKKILTDDLEVNLNKPGTIKYQHDSHLFLRESPMANIGECELEIPEVSNRTICVGGVNTGPLRGDSGGPLMKIVNNKWVQIGITSLGSLSNIDPLSGRITAIYTDVNYYCDWIVETTNKNVSC</sequence>
<evidence type="ECO:0000313" key="2">
    <source>
        <dbReference type="WBParaSite" id="PS1159_v2.g24640.t2"/>
    </source>
</evidence>
<dbReference type="Proteomes" id="UP000887580">
    <property type="component" value="Unplaced"/>
</dbReference>
<evidence type="ECO:0000313" key="1">
    <source>
        <dbReference type="Proteomes" id="UP000887580"/>
    </source>
</evidence>
<protein>
    <submittedName>
        <fullName evidence="2">Peptidase S1 domain-containing protein</fullName>
    </submittedName>
</protein>